<sequence length="669" mass="75170">MKKMMCLMLILIGIGMHAEWQAIDPQAQVDQEIQVKVLRFSAQEMQIEISIPGYHDEQVLAGETVCSNISIPGASVLMKKGYPTIPKLGKLLCVPDNCKVSMRVVSKVEVEKNITQRIIPSKGHLTRDINPKDVDFEFNEVYGQDSYWPTTQFSLGQCFQFRDISGVRLRVLPVRFNHVQNKMKILQKVVVAFEFKAKDSAKLRFKPISPSKVYDNLYRNTFLGYGNLPKQQIRESRKLLVVTPVEYTKTIQPWIEWKQKAGYEVTTHTTSNRDRSFEIKDDIQRLFDKSATRFDYVVLMGDAKYSAYFEDCQPMPTFEGSKEGAAADRVYVRLRGFDNYPDACISRISGDTPQDIAVQLEKIMQYEQNPAKGKWLKNGICVASDEGHFKDWQRAEWLQKGGSKSQNVPIENGGLLANGFDSFTDVYDPGANPAKITEALNRGSSIICYIGHGTPISWVSSGFNNDDIHQLSNSGLYPVIWSVACVNGKFVHLDECFAEAWLRKKDGGAVAVEAASTNESWIPPCDKQSATINSIINNSALTFGAQELAGCIRAMEIWGDDDDSEGNKMAEQCNLFGDCTLIPRYGKQSELQVHVDYQAGKAVFRVQSNERKVKNAIVTVYTSDFGYRVSHTTNDRGEVSVAAEKLLRGKLFYTVVAPNAIPIVDRLLR</sequence>
<keyword evidence="1 2" id="KW-0732">Signal</keyword>
<evidence type="ECO:0000259" key="3">
    <source>
        <dbReference type="Pfam" id="PF01364"/>
    </source>
</evidence>
<proteinExistence type="predicted"/>
<dbReference type="AlphaFoldDB" id="A0A5S9IN51"/>
<reference evidence="5 6" key="1">
    <citation type="submission" date="2019-08" db="EMBL/GenBank/DDBJ databases">
        <title>Complete genome sequence of Candidatus Uab amorphum.</title>
        <authorList>
            <person name="Shiratori T."/>
            <person name="Suzuki S."/>
            <person name="Kakizawa Y."/>
            <person name="Ishida K."/>
        </authorList>
    </citation>
    <scope>NUCLEOTIDE SEQUENCE [LARGE SCALE GENOMIC DNA]</scope>
    <source>
        <strain evidence="5 6">SRT547</strain>
    </source>
</reference>
<dbReference type="Proteomes" id="UP000326354">
    <property type="component" value="Chromosome"/>
</dbReference>
<accession>A0A5S9IN51</accession>
<dbReference type="EMBL" id="AP019860">
    <property type="protein sequence ID" value="BBM84591.1"/>
    <property type="molecule type" value="Genomic_DNA"/>
</dbReference>
<organism evidence="5 6">
    <name type="scientific">Uabimicrobium amorphum</name>
    <dbReference type="NCBI Taxonomy" id="2596890"/>
    <lineage>
        <taxon>Bacteria</taxon>
        <taxon>Pseudomonadati</taxon>
        <taxon>Planctomycetota</taxon>
        <taxon>Candidatus Uabimicrobiia</taxon>
        <taxon>Candidatus Uabimicrobiales</taxon>
        <taxon>Candidatus Uabimicrobiaceae</taxon>
        <taxon>Candidatus Uabimicrobium</taxon>
    </lineage>
</organism>
<protein>
    <recommendedName>
        <fullName evidence="7">Gingipain domain-containing protein</fullName>
    </recommendedName>
</protein>
<name>A0A5S9IN51_UABAM</name>
<dbReference type="InterPro" id="IPR029030">
    <property type="entry name" value="Caspase-like_dom_sf"/>
</dbReference>
<dbReference type="KEGG" id="uam:UABAM_02952"/>
<dbReference type="Gene3D" id="2.60.40.3800">
    <property type="match status" value="1"/>
</dbReference>
<dbReference type="Gene3D" id="3.40.50.1460">
    <property type="match status" value="1"/>
</dbReference>
<keyword evidence="6" id="KW-1185">Reference proteome</keyword>
<evidence type="ECO:0000256" key="2">
    <source>
        <dbReference type="SAM" id="SignalP"/>
    </source>
</evidence>
<evidence type="ECO:0000313" key="5">
    <source>
        <dbReference type="EMBL" id="BBM84591.1"/>
    </source>
</evidence>
<feature type="signal peptide" evidence="2">
    <location>
        <begin position="1"/>
        <end position="18"/>
    </location>
</feature>
<dbReference type="InterPro" id="IPR012600">
    <property type="entry name" value="Propeptide_C25"/>
</dbReference>
<dbReference type="InterPro" id="IPR029031">
    <property type="entry name" value="Gingipain_N_sf"/>
</dbReference>
<dbReference type="InterPro" id="IPR038490">
    <property type="entry name" value="Gingipain_propep_sf"/>
</dbReference>
<dbReference type="SUPFAM" id="SSF52129">
    <property type="entry name" value="Caspase-like"/>
    <property type="match status" value="1"/>
</dbReference>
<evidence type="ECO:0000313" key="6">
    <source>
        <dbReference type="Proteomes" id="UP000326354"/>
    </source>
</evidence>
<dbReference type="Pfam" id="PF01364">
    <property type="entry name" value="Peptidase_C25"/>
    <property type="match status" value="1"/>
</dbReference>
<feature type="domain" description="Gingipain" evidence="3">
    <location>
        <begin position="240"/>
        <end position="580"/>
    </location>
</feature>
<dbReference type="GO" id="GO:0006508">
    <property type="term" value="P:proteolysis"/>
    <property type="evidence" value="ECO:0007669"/>
    <property type="project" value="InterPro"/>
</dbReference>
<dbReference type="InterPro" id="IPR001769">
    <property type="entry name" value="Gingipain"/>
</dbReference>
<feature type="chain" id="PRO_5024901861" description="Gingipain domain-containing protein" evidence="2">
    <location>
        <begin position="19"/>
        <end position="669"/>
    </location>
</feature>
<evidence type="ECO:0000256" key="1">
    <source>
        <dbReference type="ARBA" id="ARBA00022729"/>
    </source>
</evidence>
<dbReference type="GO" id="GO:0004197">
    <property type="term" value="F:cysteine-type endopeptidase activity"/>
    <property type="evidence" value="ECO:0007669"/>
    <property type="project" value="InterPro"/>
</dbReference>
<dbReference type="Pfam" id="PF08126">
    <property type="entry name" value="Propeptide_C25"/>
    <property type="match status" value="1"/>
</dbReference>
<dbReference type="Gene3D" id="3.40.50.10390">
    <property type="entry name" value="Gingipain r, domain 1"/>
    <property type="match status" value="1"/>
</dbReference>
<evidence type="ECO:0008006" key="7">
    <source>
        <dbReference type="Google" id="ProtNLM"/>
    </source>
</evidence>
<gene>
    <name evidence="5" type="ORF">UABAM_02952</name>
</gene>
<feature type="domain" description="Gingipain propeptide" evidence="4">
    <location>
        <begin position="29"/>
        <end position="228"/>
    </location>
</feature>
<evidence type="ECO:0000259" key="4">
    <source>
        <dbReference type="Pfam" id="PF08126"/>
    </source>
</evidence>
<dbReference type="RefSeq" id="WP_173013327.1">
    <property type="nucleotide sequence ID" value="NZ_AP019860.1"/>
</dbReference>